<evidence type="ECO:0000256" key="1">
    <source>
        <dbReference type="ARBA" id="ARBA00004141"/>
    </source>
</evidence>
<keyword evidence="9" id="KW-0472">Membrane</keyword>
<evidence type="ECO:0000313" key="13">
    <source>
        <dbReference type="Proteomes" id="UP000054350"/>
    </source>
</evidence>
<dbReference type="VEuPathDB" id="FungiDB:AMAG_20241"/>
<accession>A0A0L0T5U0</accession>
<dbReference type="AlphaFoldDB" id="A0A0L0T5U0"/>
<keyword evidence="8" id="KW-0406">Ion transport</keyword>
<keyword evidence="4" id="KW-0812">Transmembrane</keyword>
<name>A0A0L0T5U0_ALLM3</name>
<gene>
    <name evidence="12" type="ORF">AMAG_20241</name>
</gene>
<evidence type="ECO:0000256" key="8">
    <source>
        <dbReference type="ARBA" id="ARBA00023065"/>
    </source>
</evidence>
<sequence>MAGVAGAHQYKLHPLQATPWTYPTGPVLDGKPRSVPTNGVPPTHAMLPSANVPAAPTFAPYPPPPAPPVGSQLIPPPVIIPARGLSSTSIDDASMHVAPPTLLGEARRRLRRRITVTDSASAAASATSIRTAALGSESRAASTEHLLTNMGAAYAPPRYGPSPMPVLPIHGSPSKEQVKLQHAALPPTPGIPPRWKMFYAPQFASGEAFCPDLLDTILIQHYYNPVVLDIVKLFAGVRTRTHLRLDRELGLQPSFLYTIDVPSEYVGLPFKTIFVDLCLQHGVIAVGLYRAPCKVLGNSASFVYTAPHPEVVLKDSDVLYVLSKVWRGSGEASEATDGVGGVGAREEGVVGVTSRSPS</sequence>
<dbReference type="GO" id="GO:0005267">
    <property type="term" value="F:potassium channel activity"/>
    <property type="evidence" value="ECO:0007669"/>
    <property type="project" value="UniProtKB-KW"/>
</dbReference>
<organism evidence="12 13">
    <name type="scientific">Allomyces macrogynus (strain ATCC 38327)</name>
    <name type="common">Allomyces javanicus var. macrogynus</name>
    <dbReference type="NCBI Taxonomy" id="578462"/>
    <lineage>
        <taxon>Eukaryota</taxon>
        <taxon>Fungi</taxon>
        <taxon>Fungi incertae sedis</taxon>
        <taxon>Blastocladiomycota</taxon>
        <taxon>Blastocladiomycetes</taxon>
        <taxon>Blastocladiales</taxon>
        <taxon>Blastocladiaceae</taxon>
        <taxon>Allomyces</taxon>
    </lineage>
</organism>
<keyword evidence="7" id="KW-1133">Transmembrane helix</keyword>
<feature type="region of interest" description="Disordered" evidence="11">
    <location>
        <begin position="331"/>
        <end position="358"/>
    </location>
</feature>
<keyword evidence="13" id="KW-1185">Reference proteome</keyword>
<evidence type="ECO:0000256" key="5">
    <source>
        <dbReference type="ARBA" id="ARBA00022826"/>
    </source>
</evidence>
<dbReference type="Proteomes" id="UP000054350">
    <property type="component" value="Unassembled WGS sequence"/>
</dbReference>
<dbReference type="GO" id="GO:0016020">
    <property type="term" value="C:membrane"/>
    <property type="evidence" value="ECO:0007669"/>
    <property type="project" value="UniProtKB-SubCell"/>
</dbReference>
<dbReference type="InterPro" id="IPR047871">
    <property type="entry name" value="K_chnl_Slo-like"/>
</dbReference>
<evidence type="ECO:0000256" key="10">
    <source>
        <dbReference type="ARBA" id="ARBA00023303"/>
    </source>
</evidence>
<evidence type="ECO:0000256" key="3">
    <source>
        <dbReference type="ARBA" id="ARBA00022538"/>
    </source>
</evidence>
<evidence type="ECO:0000313" key="12">
    <source>
        <dbReference type="EMBL" id="KNE70115.1"/>
    </source>
</evidence>
<keyword evidence="10" id="KW-0407">Ion channel</keyword>
<dbReference type="PANTHER" id="PTHR10027:SF10">
    <property type="entry name" value="SLOWPOKE 2, ISOFORM D"/>
    <property type="match status" value="1"/>
</dbReference>
<evidence type="ECO:0000256" key="7">
    <source>
        <dbReference type="ARBA" id="ARBA00022989"/>
    </source>
</evidence>
<reference evidence="12 13" key="1">
    <citation type="submission" date="2009-11" db="EMBL/GenBank/DDBJ databases">
        <title>Annotation of Allomyces macrogynus ATCC 38327.</title>
        <authorList>
            <consortium name="The Broad Institute Genome Sequencing Platform"/>
            <person name="Russ C."/>
            <person name="Cuomo C."/>
            <person name="Burger G."/>
            <person name="Gray M.W."/>
            <person name="Holland P.W.H."/>
            <person name="King N."/>
            <person name="Lang F.B.F."/>
            <person name="Roger A.J."/>
            <person name="Ruiz-Trillo I."/>
            <person name="Young S.K."/>
            <person name="Zeng Q."/>
            <person name="Gargeya S."/>
            <person name="Fitzgerald M."/>
            <person name="Haas B."/>
            <person name="Abouelleil A."/>
            <person name="Alvarado L."/>
            <person name="Arachchi H.M."/>
            <person name="Berlin A."/>
            <person name="Chapman S.B."/>
            <person name="Gearin G."/>
            <person name="Goldberg J."/>
            <person name="Griggs A."/>
            <person name="Gujja S."/>
            <person name="Hansen M."/>
            <person name="Heiman D."/>
            <person name="Howarth C."/>
            <person name="Larimer J."/>
            <person name="Lui A."/>
            <person name="MacDonald P.J.P."/>
            <person name="McCowen C."/>
            <person name="Montmayeur A."/>
            <person name="Murphy C."/>
            <person name="Neiman D."/>
            <person name="Pearson M."/>
            <person name="Priest M."/>
            <person name="Roberts A."/>
            <person name="Saif S."/>
            <person name="Shea T."/>
            <person name="Sisk P."/>
            <person name="Stolte C."/>
            <person name="Sykes S."/>
            <person name="Wortman J."/>
            <person name="Nusbaum C."/>
            <person name="Birren B."/>
        </authorList>
    </citation>
    <scope>NUCLEOTIDE SEQUENCE [LARGE SCALE GENOMIC DNA]</scope>
    <source>
        <strain evidence="12 13">ATCC 38327</strain>
    </source>
</reference>
<dbReference type="PANTHER" id="PTHR10027">
    <property type="entry name" value="CALCIUM-ACTIVATED POTASSIUM CHANNEL ALPHA CHAIN"/>
    <property type="match status" value="1"/>
</dbReference>
<reference evidence="13" key="2">
    <citation type="submission" date="2009-11" db="EMBL/GenBank/DDBJ databases">
        <title>The Genome Sequence of Allomyces macrogynus strain ATCC 38327.</title>
        <authorList>
            <consortium name="The Broad Institute Genome Sequencing Platform"/>
            <person name="Russ C."/>
            <person name="Cuomo C."/>
            <person name="Shea T."/>
            <person name="Young S.K."/>
            <person name="Zeng Q."/>
            <person name="Koehrsen M."/>
            <person name="Haas B."/>
            <person name="Borodovsky M."/>
            <person name="Guigo R."/>
            <person name="Alvarado L."/>
            <person name="Berlin A."/>
            <person name="Borenstein D."/>
            <person name="Chen Z."/>
            <person name="Engels R."/>
            <person name="Freedman E."/>
            <person name="Gellesch M."/>
            <person name="Goldberg J."/>
            <person name="Griggs A."/>
            <person name="Gujja S."/>
            <person name="Heiman D."/>
            <person name="Hepburn T."/>
            <person name="Howarth C."/>
            <person name="Jen D."/>
            <person name="Larson L."/>
            <person name="Lewis B."/>
            <person name="Mehta T."/>
            <person name="Park D."/>
            <person name="Pearson M."/>
            <person name="Roberts A."/>
            <person name="Saif S."/>
            <person name="Shenoy N."/>
            <person name="Sisk P."/>
            <person name="Stolte C."/>
            <person name="Sykes S."/>
            <person name="Walk T."/>
            <person name="White J."/>
            <person name="Yandava C."/>
            <person name="Burger G."/>
            <person name="Gray M.W."/>
            <person name="Holland P.W.H."/>
            <person name="King N."/>
            <person name="Lang F.B.F."/>
            <person name="Roger A.J."/>
            <person name="Ruiz-Trillo I."/>
            <person name="Lander E."/>
            <person name="Nusbaum C."/>
        </authorList>
    </citation>
    <scope>NUCLEOTIDE SEQUENCE [LARGE SCALE GENOMIC DNA]</scope>
    <source>
        <strain evidence="13">ATCC 38327</strain>
    </source>
</reference>
<comment type="subcellular location">
    <subcellularLocation>
        <location evidence="1">Membrane</location>
        <topology evidence="1">Multi-pass membrane protein</topology>
    </subcellularLocation>
</comment>
<keyword evidence="6" id="KW-0630">Potassium</keyword>
<keyword evidence="2" id="KW-0813">Transport</keyword>
<evidence type="ECO:0000256" key="2">
    <source>
        <dbReference type="ARBA" id="ARBA00022448"/>
    </source>
</evidence>
<dbReference type="OrthoDB" id="297496at2759"/>
<proteinExistence type="predicted"/>
<evidence type="ECO:0000256" key="11">
    <source>
        <dbReference type="SAM" id="MobiDB-lite"/>
    </source>
</evidence>
<evidence type="ECO:0000256" key="4">
    <source>
        <dbReference type="ARBA" id="ARBA00022692"/>
    </source>
</evidence>
<evidence type="ECO:0000256" key="6">
    <source>
        <dbReference type="ARBA" id="ARBA00022958"/>
    </source>
</evidence>
<evidence type="ECO:0000256" key="9">
    <source>
        <dbReference type="ARBA" id="ARBA00023136"/>
    </source>
</evidence>
<dbReference type="EMBL" id="GG745364">
    <property type="protein sequence ID" value="KNE70115.1"/>
    <property type="molecule type" value="Genomic_DNA"/>
</dbReference>
<keyword evidence="5" id="KW-0631">Potassium channel</keyword>
<keyword evidence="3" id="KW-0633">Potassium transport</keyword>
<protein>
    <submittedName>
        <fullName evidence="12">Uncharacterized protein</fullName>
    </submittedName>
</protein>